<evidence type="ECO:0000259" key="6">
    <source>
        <dbReference type="PROSITE" id="PS50001"/>
    </source>
</evidence>
<feature type="domain" description="SH2" evidence="6">
    <location>
        <begin position="100"/>
        <end position="191"/>
    </location>
</feature>
<feature type="domain" description="SH3" evidence="7">
    <location>
        <begin position="38"/>
        <end position="98"/>
    </location>
</feature>
<dbReference type="InterPro" id="IPR000980">
    <property type="entry name" value="SH2"/>
</dbReference>
<dbReference type="EMBL" id="JAGEUA010000011">
    <property type="protein sequence ID" value="KAL0961911.1"/>
    <property type="molecule type" value="Genomic_DNA"/>
</dbReference>
<name>A0ABD0WBU8_UMBPY</name>
<organism evidence="8 9">
    <name type="scientific">Umbra pygmaea</name>
    <name type="common">Eastern mudminnow</name>
    <dbReference type="NCBI Taxonomy" id="75934"/>
    <lineage>
        <taxon>Eukaryota</taxon>
        <taxon>Metazoa</taxon>
        <taxon>Chordata</taxon>
        <taxon>Craniata</taxon>
        <taxon>Vertebrata</taxon>
        <taxon>Euteleostomi</taxon>
        <taxon>Actinopterygii</taxon>
        <taxon>Neopterygii</taxon>
        <taxon>Teleostei</taxon>
        <taxon>Protacanthopterygii</taxon>
        <taxon>Esociformes</taxon>
        <taxon>Umbridae</taxon>
        <taxon>Umbra</taxon>
    </lineage>
</organism>
<evidence type="ECO:0000259" key="7">
    <source>
        <dbReference type="PROSITE" id="PS50002"/>
    </source>
</evidence>
<keyword evidence="2 4" id="KW-0727">SH2 domain</keyword>
<dbReference type="InterPro" id="IPR001452">
    <property type="entry name" value="SH3_domain"/>
</dbReference>
<sequence length="292" mass="33394">MWELLVRLGPIGATMGNVIRGRGAEGQTYSDYHDSALKEEETIVVLQDYPSPDISEPIFRMGQKLRVLSREGNWWRVRSGQSETDNYIPTDLVAKVYHGWLFEGVVRQKAEELLRLAGNRVGSFMVRESVREKGVYSLSVKHRTIKHYKIFRLENSWYYISPRLTFQCLEDMINHYSDSSDGLCCILTAPCLSDTTNSLDITSQPPPVVMRRNNFDWKNVDRKDLISSPSHPGQENRDAMVSYGVRNSIASYLSLAGNLDKGMQKKSRKNKSKSLYMIPDHSQLDLDEDYGT</sequence>
<dbReference type="Gene3D" id="2.30.30.40">
    <property type="entry name" value="SH3 Domains"/>
    <property type="match status" value="1"/>
</dbReference>
<dbReference type="AlphaFoldDB" id="A0ABD0WBU8"/>
<dbReference type="SMART" id="SM00252">
    <property type="entry name" value="SH2"/>
    <property type="match status" value="1"/>
</dbReference>
<evidence type="ECO:0000256" key="1">
    <source>
        <dbReference type="ARBA" id="ARBA00022443"/>
    </source>
</evidence>
<dbReference type="Pfam" id="PF00017">
    <property type="entry name" value="SH2"/>
    <property type="match status" value="1"/>
</dbReference>
<comment type="caution">
    <text evidence="8">The sequence shown here is derived from an EMBL/GenBank/DDBJ whole genome shotgun (WGS) entry which is preliminary data.</text>
</comment>
<evidence type="ECO:0008006" key="10">
    <source>
        <dbReference type="Google" id="ProtNLM"/>
    </source>
</evidence>
<evidence type="ECO:0000313" key="8">
    <source>
        <dbReference type="EMBL" id="KAL0961911.1"/>
    </source>
</evidence>
<dbReference type="SUPFAM" id="SSF55550">
    <property type="entry name" value="SH2 domain"/>
    <property type="match status" value="1"/>
</dbReference>
<dbReference type="Gene3D" id="3.30.505.10">
    <property type="entry name" value="SH2 domain"/>
    <property type="match status" value="1"/>
</dbReference>
<dbReference type="PANTHER" id="PTHR46037">
    <property type="entry name" value="PROTEIN ENHANCER OF SEVENLESS 2B"/>
    <property type="match status" value="1"/>
</dbReference>
<reference evidence="8 9" key="1">
    <citation type="submission" date="2024-06" db="EMBL/GenBank/DDBJ databases">
        <authorList>
            <person name="Pan Q."/>
            <person name="Wen M."/>
            <person name="Jouanno E."/>
            <person name="Zahm M."/>
            <person name="Klopp C."/>
            <person name="Cabau C."/>
            <person name="Louis A."/>
            <person name="Berthelot C."/>
            <person name="Parey E."/>
            <person name="Roest Crollius H."/>
            <person name="Montfort J."/>
            <person name="Robinson-Rechavi M."/>
            <person name="Bouchez O."/>
            <person name="Lampietro C."/>
            <person name="Lopez Roques C."/>
            <person name="Donnadieu C."/>
            <person name="Postlethwait J."/>
            <person name="Bobe J."/>
            <person name="Verreycken H."/>
            <person name="Guiguen Y."/>
        </authorList>
    </citation>
    <scope>NUCLEOTIDE SEQUENCE [LARGE SCALE GENOMIC DNA]</scope>
    <source>
        <strain evidence="8">Up_M1</strain>
        <tissue evidence="8">Testis</tissue>
    </source>
</reference>
<keyword evidence="3" id="KW-0449">Lipoprotein</keyword>
<dbReference type="Proteomes" id="UP001557470">
    <property type="component" value="Unassembled WGS sequence"/>
</dbReference>
<dbReference type="PROSITE" id="PS50002">
    <property type="entry name" value="SH3"/>
    <property type="match status" value="1"/>
</dbReference>
<keyword evidence="9" id="KW-1185">Reference proteome</keyword>
<dbReference type="InterPro" id="IPR036860">
    <property type="entry name" value="SH2_dom_sf"/>
</dbReference>
<evidence type="ECO:0000256" key="3">
    <source>
        <dbReference type="ARBA" id="ARBA00023288"/>
    </source>
</evidence>
<evidence type="ECO:0000256" key="4">
    <source>
        <dbReference type="PROSITE-ProRule" id="PRU00191"/>
    </source>
</evidence>
<dbReference type="PRINTS" id="PR00401">
    <property type="entry name" value="SH2DOMAIN"/>
</dbReference>
<dbReference type="InterPro" id="IPR036028">
    <property type="entry name" value="SH3-like_dom_sf"/>
</dbReference>
<evidence type="ECO:0000256" key="5">
    <source>
        <dbReference type="PROSITE-ProRule" id="PRU00192"/>
    </source>
</evidence>
<dbReference type="SMART" id="SM00326">
    <property type="entry name" value="SH3"/>
    <property type="match status" value="1"/>
</dbReference>
<evidence type="ECO:0000313" key="9">
    <source>
        <dbReference type="Proteomes" id="UP001557470"/>
    </source>
</evidence>
<protein>
    <recommendedName>
        <fullName evidence="10">Src-like-adapter</fullName>
    </recommendedName>
</protein>
<evidence type="ECO:0000256" key="2">
    <source>
        <dbReference type="ARBA" id="ARBA00022999"/>
    </source>
</evidence>
<keyword evidence="1 5" id="KW-0728">SH3 domain</keyword>
<gene>
    <name evidence="8" type="ORF">UPYG_G00333270</name>
</gene>
<dbReference type="PROSITE" id="PS50001">
    <property type="entry name" value="SH2"/>
    <property type="match status" value="1"/>
</dbReference>
<dbReference type="InterPro" id="IPR043539">
    <property type="entry name" value="Grb2-like"/>
</dbReference>
<dbReference type="SUPFAM" id="SSF50044">
    <property type="entry name" value="SH3-domain"/>
    <property type="match status" value="1"/>
</dbReference>
<dbReference type="FunFam" id="3.30.505.10:FF:000039">
    <property type="entry name" value="src-like-adapter isoform X1"/>
    <property type="match status" value="1"/>
</dbReference>
<accession>A0ABD0WBU8</accession>
<proteinExistence type="predicted"/>